<evidence type="ECO:0000256" key="5">
    <source>
        <dbReference type="ARBA" id="ARBA00022839"/>
    </source>
</evidence>
<reference evidence="10 11" key="1">
    <citation type="journal article" date="2017" name="Int. J. Syst. Evol. Microbiol.">
        <title>Macrococcus canis sp. nov., a skin bacterium associated with infections in dogs.</title>
        <authorList>
            <person name="Gobeli Brawand S."/>
            <person name="Cotting K."/>
            <person name="Gomez-Sanz E."/>
            <person name="Collaud A."/>
            <person name="Thomann A."/>
            <person name="Brodard I."/>
            <person name="Rodriguez-Campos S."/>
            <person name="Strauss C."/>
            <person name="Perreten V."/>
        </authorList>
    </citation>
    <scope>NUCLEOTIDE SEQUENCE [LARGE SCALE GENOMIC DNA]</scope>
    <source>
        <strain evidence="10 11">KM45013</strain>
    </source>
</reference>
<dbReference type="Gene3D" id="3.10.310.30">
    <property type="match status" value="1"/>
</dbReference>
<dbReference type="Pfam" id="PF10141">
    <property type="entry name" value="ssDNA-exonuc_C"/>
    <property type="match status" value="1"/>
</dbReference>
<dbReference type="InterPro" id="IPR004610">
    <property type="entry name" value="RecJ"/>
</dbReference>
<dbReference type="OrthoDB" id="9809852at2"/>
<keyword evidence="3" id="KW-0540">Nuclease</keyword>
<dbReference type="InterPro" id="IPR018779">
    <property type="entry name" value="RecJ_C"/>
</dbReference>
<evidence type="ECO:0000256" key="2">
    <source>
        <dbReference type="ARBA" id="ARBA00019841"/>
    </source>
</evidence>
<keyword evidence="11" id="KW-1185">Reference proteome</keyword>
<dbReference type="AlphaFoldDB" id="A0A1W7ACA4"/>
<comment type="similarity">
    <text evidence="1">Belongs to the RecJ family.</text>
</comment>
<proteinExistence type="inferred from homology"/>
<dbReference type="Pfam" id="PF17768">
    <property type="entry name" value="RecJ_OB"/>
    <property type="match status" value="1"/>
</dbReference>
<dbReference type="NCBIfam" id="TIGR00644">
    <property type="entry name" value="recJ"/>
    <property type="match status" value="1"/>
</dbReference>
<dbReference type="Gene3D" id="3.90.1640.30">
    <property type="match status" value="1"/>
</dbReference>
<feature type="domain" description="Single-stranded-DNA-specific exonuclease RecJ C-terminal" evidence="8">
    <location>
        <begin position="558"/>
        <end position="746"/>
    </location>
</feature>
<gene>
    <name evidence="10" type="primary">recJ</name>
    <name evidence="10" type="ORF">MCCS_16120</name>
</gene>
<dbReference type="PANTHER" id="PTHR30255:SF2">
    <property type="entry name" value="SINGLE-STRANDED-DNA-SPECIFIC EXONUCLEASE RECJ"/>
    <property type="match status" value="1"/>
</dbReference>
<dbReference type="SUPFAM" id="SSF64182">
    <property type="entry name" value="DHH phosphoesterases"/>
    <property type="match status" value="1"/>
</dbReference>
<evidence type="ECO:0000313" key="10">
    <source>
        <dbReference type="EMBL" id="ARQ07249.1"/>
    </source>
</evidence>
<dbReference type="GO" id="GO:0003676">
    <property type="term" value="F:nucleic acid binding"/>
    <property type="evidence" value="ECO:0007669"/>
    <property type="project" value="InterPro"/>
</dbReference>
<dbReference type="GO" id="GO:0006281">
    <property type="term" value="P:DNA repair"/>
    <property type="evidence" value="ECO:0007669"/>
    <property type="project" value="InterPro"/>
</dbReference>
<dbReference type="InterPro" id="IPR041122">
    <property type="entry name" value="RecJ_OB"/>
</dbReference>
<accession>A0A1W7ACA4</accession>
<dbReference type="Proteomes" id="UP000194154">
    <property type="component" value="Chromosome"/>
</dbReference>
<keyword evidence="4 10" id="KW-0378">Hydrolase</keyword>
<evidence type="ECO:0000259" key="9">
    <source>
        <dbReference type="Pfam" id="PF17768"/>
    </source>
</evidence>
<sequence>MDKTVWTVKQPVDTIPAALIKKYHITEINKKILESRHIVTEAALHDIFIADDIHDPFTMFDMDKAVKRIQTAVDNNEMILVYGDYDADGVTSVTVLVDSLKSIGANVGWYIPNRFTEGYGPNEQAFREASDAGVSLIITVDNGIQGHHEVDVANELGMDVIITDHHEIGQTLPDAYAILHPMHPDGSYPFHHLAGVGVSYKLACALNGQLNEHLLGFVAIGTISDLVSLTGENRVLVKRGLKALNANTPIGLKALLQQASFKGEITEETVGFIIGPRLNAVGRLDDARLACELLQIDDEDEAEWMSEQVDQFNIERKEIVSAITEQALIDVEEKIANGNRFIVVAKEGWNEGVLGIVASRITEQYHLPAIVLNIDYDNDYAKGSARSIAQVSMYDSLDASRALITKFGGHHMAAGMTLPIENIEQLEKALNNYLDTHIDGEIVREIEIDAAVEMSDITVKNINDMDKLRPFGTDFSAPLLSLMNVELTDVKQIGQNQAHLKMTVQNTLNALMWNEGARMSALPVGSQVNLAGTLQLNEWNGNVQPQMIVRHIKQDAMQMIDFRNVHPNSYKFLKDEQAAFVIHPSKDKLNEHYFHYGESISDYDKVIFRDLPDSEEKFLDTFNSVDATLIYFIFHTQKQLYFEGMPTSEKFKLLYKCIMIKPEINLEKEGGYLLQTIKVSADTLLFMLDVYHELGLIIKTGQRIKKQEVDKKVDLLSSSTYQARLNQLKLESKLLFSSFDEFKQYILSNNSLS</sequence>
<evidence type="ECO:0000259" key="7">
    <source>
        <dbReference type="Pfam" id="PF02272"/>
    </source>
</evidence>
<organism evidence="10 11">
    <name type="scientific">Macrococcoides canis</name>
    <dbReference type="NCBI Taxonomy" id="1855823"/>
    <lineage>
        <taxon>Bacteria</taxon>
        <taxon>Bacillati</taxon>
        <taxon>Bacillota</taxon>
        <taxon>Bacilli</taxon>
        <taxon>Bacillales</taxon>
        <taxon>Staphylococcaceae</taxon>
        <taxon>Macrococcoides</taxon>
    </lineage>
</organism>
<evidence type="ECO:0000256" key="1">
    <source>
        <dbReference type="ARBA" id="ARBA00005915"/>
    </source>
</evidence>
<dbReference type="PANTHER" id="PTHR30255">
    <property type="entry name" value="SINGLE-STRANDED-DNA-SPECIFIC EXONUCLEASE RECJ"/>
    <property type="match status" value="1"/>
</dbReference>
<feature type="domain" description="DDH" evidence="6">
    <location>
        <begin position="79"/>
        <end position="222"/>
    </location>
</feature>
<feature type="domain" description="DHHA1" evidence="7">
    <location>
        <begin position="340"/>
        <end position="434"/>
    </location>
</feature>
<dbReference type="InterPro" id="IPR051673">
    <property type="entry name" value="SSDNA_exonuclease_RecJ"/>
</dbReference>
<evidence type="ECO:0000313" key="11">
    <source>
        <dbReference type="Proteomes" id="UP000194154"/>
    </source>
</evidence>
<dbReference type="EMBL" id="CP021059">
    <property type="protein sequence ID" value="ARQ07249.1"/>
    <property type="molecule type" value="Genomic_DNA"/>
</dbReference>
<dbReference type="GO" id="GO:0008409">
    <property type="term" value="F:5'-3' exonuclease activity"/>
    <property type="evidence" value="ECO:0007669"/>
    <property type="project" value="InterPro"/>
</dbReference>
<dbReference type="STRING" id="1855823.MCCS_16120"/>
<dbReference type="Pfam" id="PF02272">
    <property type="entry name" value="DHHA1"/>
    <property type="match status" value="1"/>
</dbReference>
<protein>
    <recommendedName>
        <fullName evidence="2">Single-stranded-DNA-specific exonuclease RecJ</fullName>
    </recommendedName>
</protein>
<dbReference type="GO" id="GO:0006310">
    <property type="term" value="P:DNA recombination"/>
    <property type="evidence" value="ECO:0007669"/>
    <property type="project" value="InterPro"/>
</dbReference>
<feature type="domain" description="RecJ OB" evidence="9">
    <location>
        <begin position="448"/>
        <end position="551"/>
    </location>
</feature>
<name>A0A1W7ACA4_9STAP</name>
<evidence type="ECO:0000256" key="4">
    <source>
        <dbReference type="ARBA" id="ARBA00022801"/>
    </source>
</evidence>
<dbReference type="InterPro" id="IPR038763">
    <property type="entry name" value="DHH_sf"/>
</dbReference>
<evidence type="ECO:0000259" key="6">
    <source>
        <dbReference type="Pfam" id="PF01368"/>
    </source>
</evidence>
<dbReference type="Pfam" id="PF01368">
    <property type="entry name" value="DHH"/>
    <property type="match status" value="1"/>
</dbReference>
<dbReference type="InterPro" id="IPR003156">
    <property type="entry name" value="DHHA1_dom"/>
</dbReference>
<evidence type="ECO:0000256" key="3">
    <source>
        <dbReference type="ARBA" id="ARBA00022722"/>
    </source>
</evidence>
<evidence type="ECO:0000259" key="8">
    <source>
        <dbReference type="Pfam" id="PF10141"/>
    </source>
</evidence>
<dbReference type="InterPro" id="IPR001667">
    <property type="entry name" value="DDH_dom"/>
</dbReference>
<dbReference type="KEGG" id="mcak:MCCS_16120"/>
<keyword evidence="5 10" id="KW-0269">Exonuclease</keyword>